<evidence type="ECO:0000313" key="2">
    <source>
        <dbReference type="EMBL" id="STY99183.1"/>
    </source>
</evidence>
<evidence type="ECO:0000313" key="3">
    <source>
        <dbReference type="EMBL" id="STZ00291.1"/>
    </source>
</evidence>
<evidence type="ECO:0000313" key="4">
    <source>
        <dbReference type="Proteomes" id="UP000254107"/>
    </source>
</evidence>
<sequence length="150" mass="17409">MTPKQAEKLNDSEFKRYFGIKRTTYQHMLTILQEAYNEQHKKGGRKAKISPESKLVITLNYYREYRSQFHIAQDFGITESAVCKAIKWVEGILINHKDFALPGKKALWQDNNLETVLIDATEIPIERPKKAKATVLRQKETSYLKSTNCC</sequence>
<name>A0A378QIM9_MORLA</name>
<dbReference type="AlphaFoldDB" id="A0A378QIM9"/>
<dbReference type="InterPro" id="IPR027805">
    <property type="entry name" value="Transposase_HTH_dom"/>
</dbReference>
<evidence type="ECO:0000259" key="1">
    <source>
        <dbReference type="Pfam" id="PF13613"/>
    </source>
</evidence>
<protein>
    <recommendedName>
        <fullName evidence="1">Transposase Helix-turn-helix domain-containing protein</fullName>
    </recommendedName>
</protein>
<dbReference type="EMBL" id="UGQC01000001">
    <property type="protein sequence ID" value="STZ00291.1"/>
    <property type="molecule type" value="Genomic_DNA"/>
</dbReference>
<keyword evidence="4" id="KW-1185">Reference proteome</keyword>
<accession>A0A378QIM9</accession>
<dbReference type="Proteomes" id="UP000254107">
    <property type="component" value="Unassembled WGS sequence"/>
</dbReference>
<gene>
    <name evidence="2" type="ORF">NCTC7911_00556</name>
    <name evidence="3" type="ORF">NCTC7911_01686</name>
</gene>
<proteinExistence type="predicted"/>
<reference evidence="2 4" key="1">
    <citation type="submission" date="2018-06" db="EMBL/GenBank/DDBJ databases">
        <authorList>
            <consortium name="Pathogen Informatics"/>
            <person name="Doyle S."/>
        </authorList>
    </citation>
    <scope>NUCLEOTIDE SEQUENCE [LARGE SCALE GENOMIC DNA]</scope>
    <source>
        <strain evidence="2 4">NCTC7911</strain>
    </source>
</reference>
<dbReference type="EMBL" id="UGQC01000001">
    <property type="protein sequence ID" value="STY99183.1"/>
    <property type="molecule type" value="Genomic_DNA"/>
</dbReference>
<organism evidence="2 4">
    <name type="scientific">Moraxella lacunata</name>
    <dbReference type="NCBI Taxonomy" id="477"/>
    <lineage>
        <taxon>Bacteria</taxon>
        <taxon>Pseudomonadati</taxon>
        <taxon>Pseudomonadota</taxon>
        <taxon>Gammaproteobacteria</taxon>
        <taxon>Moraxellales</taxon>
        <taxon>Moraxellaceae</taxon>
        <taxon>Moraxella</taxon>
    </lineage>
</organism>
<feature type="domain" description="Transposase Helix-turn-helix" evidence="1">
    <location>
        <begin position="48"/>
        <end position="94"/>
    </location>
</feature>
<dbReference type="Pfam" id="PF13613">
    <property type="entry name" value="HTH_Tnp_4"/>
    <property type="match status" value="1"/>
</dbReference>